<dbReference type="SUPFAM" id="SSF63737">
    <property type="entry name" value="Leukotriene A4 hydrolase N-terminal domain"/>
    <property type="match status" value="1"/>
</dbReference>
<evidence type="ECO:0000256" key="4">
    <source>
        <dbReference type="ARBA" id="ARBA00022723"/>
    </source>
</evidence>
<dbReference type="InterPro" id="IPR001930">
    <property type="entry name" value="Peptidase_M1"/>
</dbReference>
<comment type="similarity">
    <text evidence="2">Belongs to the peptidase M1 family.</text>
</comment>
<dbReference type="Gene3D" id="1.10.390.10">
    <property type="entry name" value="Neutral Protease Domain 2"/>
    <property type="match status" value="1"/>
</dbReference>
<dbReference type="InterPro" id="IPR042097">
    <property type="entry name" value="Aminopeptidase_N-like_N_sf"/>
</dbReference>
<feature type="transmembrane region" description="Helical" evidence="9">
    <location>
        <begin position="75"/>
        <end position="96"/>
    </location>
</feature>
<dbReference type="InParanoid" id="E1ZMK0"/>
<dbReference type="GeneID" id="17352469"/>
<sequence>MNGQKNGVPLAAQEGWANQEGWGSELGRISPEPGFTPLNLEPSSAPVPRNMQAPVHPSTASSPVLGRATSSKKCLLLACFAAVATIALGVGLGVGLSGSDSSTSTSSGGGGSSGNGGGSSEATTATVYGATLSSECQEMATINYWEVVDITEYDLSLKLTEEMFQYNASTGAAPMTFAGKATLLFRVQQQAAGCVVLNARNLTFRSIALQAQLPDGSLSPAAPLCNATGGGCDAGGAVVSPTFQRRASSSAEMPLSTGDTDLVAISLGGTVVEPGTVAALVFEYTGVLGAWPTGTLGLYRSAPFPTADGDGLEVMVVTQGETTGARQMLPCYDQPARKAVFEVTLQVPSKTPAGTDMVALSNMPARNKLGGSSDAIHIYEFEPTPVMSPYLLAVAAGDLVQYKQAGGGNATGAAAGLPELRFWAAPGLEGQLAEAAQVVPLAFQFYSAYFENVSQPAELTKYDLVAVPGRQGAMENWGLMLFDENRFLYDKDWEGAYGRKLLVLVVCHEVAHQWVGNLATKQDWAMLSVDEGLATFLEYKPLYPIIRVDENSTGNGYVVSWNPDPPNPPQLLADDPTNATLLSMWNYNETLYSLGGTSRPFCSFEISQELAGQLGVADLASRVSGGERRPRLAPHLQAPCSFPEGQRYFPLAVAMDNLTSCSREGNHAGRWAARFGELIQTPTWVDSQQGARLMRSVYNESHFSALLGVMADMTDICETDAESNTTCCTRQGDLLEGAAVLSDALALAMTGHSQPVAAGVTGVTVLQAVEAAVKDGGAPRDGQWQYLIGRAALDSLFQIKRYAGWVAKEQPECSSDFGEYIRAVTKNMAAALSAEWLQTSVESNDTLKQLIGPRMLWPLALVEAQPLTLYMCEEFTLTPLWMRLLDVLAGGPGDTGLQLQPGGAAGDTPEVSADLLPALYMIGGALPASCNASLLEGEGIPDGTALADLAVPLLQAMQRCYLTDPSNAEAQRCLYAMPFAASLAETDDFQAQPQGSVAVAAMWKRTLPWLLATTNVSGCGEFASDPTLYARCMRRAADLTPELSALANTLTRVSSAHYAAFVQFLEESWSPQAGTSLCGLLSSTVPPMSPKTYDQLIALLTAGPAKDCQAGYKLRTAGMAEQMKEVYEAHAADACQYVAQQLEAWADEAGGT</sequence>
<dbReference type="OrthoDB" id="509583at2759"/>
<evidence type="ECO:0000256" key="1">
    <source>
        <dbReference type="ARBA" id="ARBA00001947"/>
    </source>
</evidence>
<evidence type="ECO:0000259" key="11">
    <source>
        <dbReference type="Pfam" id="PF17900"/>
    </source>
</evidence>
<dbReference type="GO" id="GO:0006508">
    <property type="term" value="P:proteolysis"/>
    <property type="evidence" value="ECO:0007669"/>
    <property type="project" value="UniProtKB-KW"/>
</dbReference>
<evidence type="ECO:0000256" key="7">
    <source>
        <dbReference type="ARBA" id="ARBA00023049"/>
    </source>
</evidence>
<keyword evidence="3" id="KW-0645">Protease</keyword>
<evidence type="ECO:0000256" key="2">
    <source>
        <dbReference type="ARBA" id="ARBA00010136"/>
    </source>
</evidence>
<proteinExistence type="inferred from homology"/>
<evidence type="ECO:0000313" key="13">
    <source>
        <dbReference type="Proteomes" id="UP000008141"/>
    </source>
</evidence>
<dbReference type="PANTHER" id="PTHR11533:SF299">
    <property type="entry name" value="AMINOPEPTIDASE"/>
    <property type="match status" value="1"/>
</dbReference>
<dbReference type="RefSeq" id="XP_005845232.1">
    <property type="nucleotide sequence ID" value="XM_005845170.1"/>
</dbReference>
<keyword evidence="6" id="KW-0862">Zinc</keyword>
<dbReference type="EMBL" id="GL433853">
    <property type="protein sequence ID" value="EFN53130.1"/>
    <property type="molecule type" value="Genomic_DNA"/>
</dbReference>
<reference evidence="12 13" key="1">
    <citation type="journal article" date="2010" name="Plant Cell">
        <title>The Chlorella variabilis NC64A genome reveals adaptation to photosymbiosis, coevolution with viruses, and cryptic sex.</title>
        <authorList>
            <person name="Blanc G."/>
            <person name="Duncan G."/>
            <person name="Agarkova I."/>
            <person name="Borodovsky M."/>
            <person name="Gurnon J."/>
            <person name="Kuo A."/>
            <person name="Lindquist E."/>
            <person name="Lucas S."/>
            <person name="Pangilinan J."/>
            <person name="Polle J."/>
            <person name="Salamov A."/>
            <person name="Terry A."/>
            <person name="Yamada T."/>
            <person name="Dunigan D.D."/>
            <person name="Grigoriev I.V."/>
            <person name="Claverie J.M."/>
            <person name="Van Etten J.L."/>
        </authorList>
    </citation>
    <scope>NUCLEOTIDE SEQUENCE [LARGE SCALE GENOMIC DNA]</scope>
    <source>
        <strain evidence="12 13">NC64A</strain>
    </source>
</reference>
<evidence type="ECO:0000256" key="9">
    <source>
        <dbReference type="SAM" id="Phobius"/>
    </source>
</evidence>
<keyword evidence="5" id="KW-0378">Hydrolase</keyword>
<feature type="domain" description="Aminopeptidase N-like N-terminal" evidence="11">
    <location>
        <begin position="250"/>
        <end position="391"/>
    </location>
</feature>
<dbReference type="GO" id="GO:0008270">
    <property type="term" value="F:zinc ion binding"/>
    <property type="evidence" value="ECO:0007669"/>
    <property type="project" value="InterPro"/>
</dbReference>
<dbReference type="GO" id="GO:0005615">
    <property type="term" value="C:extracellular space"/>
    <property type="evidence" value="ECO:0007669"/>
    <property type="project" value="TreeGrafter"/>
</dbReference>
<keyword evidence="9" id="KW-0472">Membrane</keyword>
<dbReference type="GO" id="GO:0016020">
    <property type="term" value="C:membrane"/>
    <property type="evidence" value="ECO:0007669"/>
    <property type="project" value="TreeGrafter"/>
</dbReference>
<dbReference type="Gene3D" id="2.60.40.1730">
    <property type="entry name" value="tricorn interacting facor f3 domain"/>
    <property type="match status" value="1"/>
</dbReference>
<gene>
    <name evidence="12" type="ORF">CHLNCDRAFT_137495</name>
</gene>
<dbReference type="GO" id="GO:0043171">
    <property type="term" value="P:peptide catabolic process"/>
    <property type="evidence" value="ECO:0007669"/>
    <property type="project" value="TreeGrafter"/>
</dbReference>
<accession>E1ZMK0</accession>
<organism evidence="13">
    <name type="scientific">Chlorella variabilis</name>
    <name type="common">Green alga</name>
    <dbReference type="NCBI Taxonomy" id="554065"/>
    <lineage>
        <taxon>Eukaryota</taxon>
        <taxon>Viridiplantae</taxon>
        <taxon>Chlorophyta</taxon>
        <taxon>core chlorophytes</taxon>
        <taxon>Trebouxiophyceae</taxon>
        <taxon>Chlorellales</taxon>
        <taxon>Chlorellaceae</taxon>
        <taxon>Chlorella clade</taxon>
        <taxon>Chlorella</taxon>
    </lineage>
</organism>
<dbReference type="InterPro" id="IPR027268">
    <property type="entry name" value="Peptidase_M4/M1_CTD_sf"/>
</dbReference>
<dbReference type="InterPro" id="IPR050344">
    <property type="entry name" value="Peptidase_M1_aminopeptidases"/>
</dbReference>
<evidence type="ECO:0000259" key="10">
    <source>
        <dbReference type="Pfam" id="PF01433"/>
    </source>
</evidence>
<dbReference type="Proteomes" id="UP000008141">
    <property type="component" value="Unassembled WGS sequence"/>
</dbReference>
<dbReference type="Pfam" id="PF01433">
    <property type="entry name" value="Peptidase_M1"/>
    <property type="match status" value="1"/>
</dbReference>
<dbReference type="InterPro" id="IPR045357">
    <property type="entry name" value="Aminopeptidase_N-like_N"/>
</dbReference>
<evidence type="ECO:0000256" key="8">
    <source>
        <dbReference type="SAM" id="MobiDB-lite"/>
    </source>
</evidence>
<keyword evidence="7" id="KW-0482">Metalloprotease</keyword>
<keyword evidence="4" id="KW-0479">Metal-binding</keyword>
<feature type="domain" description="Peptidase M1 membrane alanine aminopeptidase" evidence="10">
    <location>
        <begin position="442"/>
        <end position="541"/>
    </location>
</feature>
<dbReference type="PRINTS" id="PR00756">
    <property type="entry name" value="ALADIPTASE"/>
</dbReference>
<keyword evidence="13" id="KW-1185">Reference proteome</keyword>
<keyword evidence="9" id="KW-1133">Transmembrane helix</keyword>
<dbReference type="SUPFAM" id="SSF55486">
    <property type="entry name" value="Metalloproteases ('zincins'), catalytic domain"/>
    <property type="match status" value="1"/>
</dbReference>
<dbReference type="GO" id="GO:0070006">
    <property type="term" value="F:metalloaminopeptidase activity"/>
    <property type="evidence" value="ECO:0007669"/>
    <property type="project" value="TreeGrafter"/>
</dbReference>
<dbReference type="GO" id="GO:0042277">
    <property type="term" value="F:peptide binding"/>
    <property type="evidence" value="ECO:0007669"/>
    <property type="project" value="TreeGrafter"/>
</dbReference>
<dbReference type="KEGG" id="cvr:CHLNCDRAFT_137495"/>
<dbReference type="Pfam" id="PF17900">
    <property type="entry name" value="Peptidase_M1_N"/>
    <property type="match status" value="1"/>
</dbReference>
<protein>
    <submittedName>
        <fullName evidence="12">Uncharacterized protein</fullName>
    </submittedName>
</protein>
<evidence type="ECO:0000256" key="3">
    <source>
        <dbReference type="ARBA" id="ARBA00022670"/>
    </source>
</evidence>
<dbReference type="AlphaFoldDB" id="E1ZMK0"/>
<feature type="region of interest" description="Disordered" evidence="8">
    <location>
        <begin position="99"/>
        <end position="121"/>
    </location>
</feature>
<dbReference type="PANTHER" id="PTHR11533">
    <property type="entry name" value="PROTEASE M1 ZINC METALLOPROTEASE"/>
    <property type="match status" value="1"/>
</dbReference>
<dbReference type="STRING" id="554065.E1ZMK0"/>
<keyword evidence="9" id="KW-0812">Transmembrane</keyword>
<comment type="cofactor">
    <cofactor evidence="1">
        <name>Zn(2+)</name>
        <dbReference type="ChEBI" id="CHEBI:29105"/>
    </cofactor>
</comment>
<dbReference type="GO" id="GO:0005737">
    <property type="term" value="C:cytoplasm"/>
    <property type="evidence" value="ECO:0007669"/>
    <property type="project" value="TreeGrafter"/>
</dbReference>
<evidence type="ECO:0000256" key="5">
    <source>
        <dbReference type="ARBA" id="ARBA00022801"/>
    </source>
</evidence>
<feature type="compositionally biased region" description="Gly residues" evidence="8">
    <location>
        <begin position="107"/>
        <end position="119"/>
    </location>
</feature>
<evidence type="ECO:0000313" key="12">
    <source>
        <dbReference type="EMBL" id="EFN53130.1"/>
    </source>
</evidence>
<name>E1ZMK0_CHLVA</name>
<evidence type="ECO:0000256" key="6">
    <source>
        <dbReference type="ARBA" id="ARBA00022833"/>
    </source>
</evidence>
<dbReference type="eggNOG" id="KOG1046">
    <property type="taxonomic scope" value="Eukaryota"/>
</dbReference>
<dbReference type="InterPro" id="IPR014782">
    <property type="entry name" value="Peptidase_M1_dom"/>
</dbReference>